<evidence type="ECO:0000256" key="4">
    <source>
        <dbReference type="ARBA" id="ARBA00022989"/>
    </source>
</evidence>
<evidence type="ECO:0000256" key="1">
    <source>
        <dbReference type="ARBA" id="ARBA00004141"/>
    </source>
</evidence>
<dbReference type="WBParaSite" id="maker-uti_cns_0008885-snap-gene-0.5-mRNA-1">
    <property type="protein sequence ID" value="maker-uti_cns_0008885-snap-gene-0.5-mRNA-1"/>
    <property type="gene ID" value="maker-uti_cns_0008885-snap-gene-0.5"/>
</dbReference>
<accession>A0A1I8I071</accession>
<dbReference type="Proteomes" id="UP000095280">
    <property type="component" value="Unplaced"/>
</dbReference>
<dbReference type="AlphaFoldDB" id="A0A1I8I071"/>
<dbReference type="Pfam" id="PF04756">
    <property type="entry name" value="OST3_OST6"/>
    <property type="match status" value="1"/>
</dbReference>
<keyword evidence="5 6" id="KW-0472">Membrane</keyword>
<protein>
    <recommendedName>
        <fullName evidence="6">Oligosaccharyltransferase complex subunit</fullName>
    </recommendedName>
</protein>
<reference evidence="8 9" key="1">
    <citation type="submission" date="2016-11" db="UniProtKB">
        <authorList>
            <consortium name="WormBaseParasite"/>
        </authorList>
    </citation>
    <scope>IDENTIFICATION</scope>
</reference>
<dbReference type="WBParaSite" id="maker-uti_cns_0014185-snap-gene-0.4-mRNA-1">
    <property type="protein sequence ID" value="maker-uti_cns_0014185-snap-gene-0.4-mRNA-1"/>
    <property type="gene ID" value="maker-uti_cns_0014185-snap-gene-0.4"/>
</dbReference>
<feature type="transmembrane region" description="Helical" evidence="6">
    <location>
        <begin position="118"/>
        <end position="139"/>
    </location>
</feature>
<keyword evidence="3 6" id="KW-0812">Transmembrane</keyword>
<evidence type="ECO:0000256" key="6">
    <source>
        <dbReference type="RuleBase" id="RU366060"/>
    </source>
</evidence>
<dbReference type="InterPro" id="IPR042416">
    <property type="entry name" value="OSTC"/>
</dbReference>
<evidence type="ECO:0000313" key="9">
    <source>
        <dbReference type="WBParaSite" id="maker-uti_cns_0008963-snap-gene-0.4-mRNA-1"/>
    </source>
</evidence>
<keyword evidence="7" id="KW-1185">Reference proteome</keyword>
<dbReference type="InterPro" id="IPR021149">
    <property type="entry name" value="OligosaccharylTrfase_OST3/OST6"/>
</dbReference>
<dbReference type="GO" id="GO:0008250">
    <property type="term" value="C:oligosaccharyltransferase complex"/>
    <property type="evidence" value="ECO:0007669"/>
    <property type="project" value="UniProtKB-UniRule"/>
</dbReference>
<evidence type="ECO:0000256" key="2">
    <source>
        <dbReference type="ARBA" id="ARBA00009376"/>
    </source>
</evidence>
<evidence type="ECO:0000256" key="3">
    <source>
        <dbReference type="ARBA" id="ARBA00022692"/>
    </source>
</evidence>
<proteinExistence type="inferred from homology"/>
<dbReference type="STRING" id="282301.A0A1I8I071"/>
<evidence type="ECO:0000313" key="8">
    <source>
        <dbReference type="WBParaSite" id="maker-uti_cns_0008885-snap-gene-0.5-mRNA-1"/>
    </source>
</evidence>
<comment type="subunit">
    <text evidence="6">Component of the oligosaccharyltransferase (OST) complex.</text>
</comment>
<comment type="similarity">
    <text evidence="2 6">Belongs to the OSTC family.</text>
</comment>
<keyword evidence="4 6" id="KW-1133">Transmembrane helix</keyword>
<sequence>MEALFSLPFQVFICPNLKLRKPSWLKTPSPMFVFALILVSYFLVTGGVIYDVIVEPPSIGSTTDANGKSKPVAFMAYRINGQYIMEGLASSFMFLLGGCGFIILDQTNKPSLPKLNRIILLAIGLLAILVGFFVSRVFIKFKLPSYLGN</sequence>
<dbReference type="OrthoDB" id="10256333at2759"/>
<comment type="subcellular location">
    <subcellularLocation>
        <location evidence="1 6">Membrane</location>
        <topology evidence="1 6">Multi-pass membrane protein</topology>
    </subcellularLocation>
</comment>
<dbReference type="PANTHER" id="PTHR13160">
    <property type="entry name" value="OLIGOSACCHARYLTRANSFERASE COMPLEX SUBUNIT OSTC"/>
    <property type="match status" value="1"/>
</dbReference>
<organism evidence="7 8">
    <name type="scientific">Macrostomum lignano</name>
    <dbReference type="NCBI Taxonomy" id="282301"/>
    <lineage>
        <taxon>Eukaryota</taxon>
        <taxon>Metazoa</taxon>
        <taxon>Spiralia</taxon>
        <taxon>Lophotrochozoa</taxon>
        <taxon>Platyhelminthes</taxon>
        <taxon>Rhabditophora</taxon>
        <taxon>Macrostomorpha</taxon>
        <taxon>Macrostomida</taxon>
        <taxon>Macrostomidae</taxon>
        <taxon>Macrostomum</taxon>
    </lineage>
</organism>
<feature type="transmembrane region" description="Helical" evidence="6">
    <location>
        <begin position="83"/>
        <end position="103"/>
    </location>
</feature>
<evidence type="ECO:0000313" key="7">
    <source>
        <dbReference type="Proteomes" id="UP000095280"/>
    </source>
</evidence>
<dbReference type="PANTHER" id="PTHR13160:SF4">
    <property type="entry name" value="OLIGOSACCHARYLTRANSFERASE COMPLEX SUBUNIT OSTC"/>
    <property type="match status" value="1"/>
</dbReference>
<comment type="function">
    <text evidence="6">Specific component of the STT3A-containing form of the oligosaccharyl transferase (OST) complex that catalyzes the initial transfer of a defined glycan (Glc(3)Man(9)GlcNAc(2) in eukaryotes) from the lipid carrier dolichol-pyrophosphate to an asparagine residue within an Asn-X-Ser/Thr consensus motif in nascent polypeptide chains, the first step in protein N-glycosylation. N-glycosylation occurs cotranslationally and the complex associates with the Sec61 complex at the channel-forming translocon complex that mediates protein translocation across the endoplasmic reticulum (ER). All subunits are required for a maximal enzyme activity.</text>
</comment>
<name>A0A1I8I071_9PLAT</name>
<dbReference type="WBParaSite" id="maker-uti_cns_0008963-snap-gene-0.4-mRNA-1">
    <property type="protein sequence ID" value="maker-uti_cns_0008963-snap-gene-0.4-mRNA-1"/>
    <property type="gene ID" value="maker-uti_cns_0008963-snap-gene-0.4"/>
</dbReference>
<evidence type="ECO:0000256" key="5">
    <source>
        <dbReference type="ARBA" id="ARBA00023136"/>
    </source>
</evidence>
<feature type="transmembrane region" description="Helical" evidence="6">
    <location>
        <begin position="31"/>
        <end position="53"/>
    </location>
</feature>